<dbReference type="GO" id="GO:0046943">
    <property type="term" value="F:carboxylic acid transmembrane transporter activity"/>
    <property type="evidence" value="ECO:0007669"/>
    <property type="project" value="TreeGrafter"/>
</dbReference>
<gene>
    <name evidence="8" type="ORF">SAMN05216187_103162</name>
</gene>
<keyword evidence="5 6" id="KW-0472">Membrane</keyword>
<keyword evidence="4 6" id="KW-1133">Transmembrane helix</keyword>
<sequence length="452" mass="48899">MANINPETVIANSKFNTFHMLVFIWCFIAIAADGFDIAVYGLALPEMMNDFNITPAAAGAIGSYAMMGMMAGTFILGTLTDVIGRKRVLALCLVIIGLFNFLAGFAQNETIFIIFRFIASVGMGGLMPAVISLMTEYSPRKNRAMTVALMYCGYSIGSIIASLFGIYFLEHLSWRLFFWVSIFTVVITPFFLKQFPESVVFHIRRGNKAKIAEILNKVTQTNQYSEWDNYEITAGTTNSSSGISFNKIFNNNKGLSTVMFWIAVICCLMMIAGLGTWLPNIMQESGYGVSSAMIFTITLALGQMAGSLAGGYMVDKIGHRNVLLSLLSIGGISFVLLSITGSTALLFILIAVAGACTAGSQNLINPYITMFYPPDIRGAGLSLAVGMGRIGSITGPLLIGLVFMTNVPPQLSFLGFALPCAIAFCALLFVQEKHGTEVQKGQFEKKSEALAS</sequence>
<feature type="transmembrane region" description="Helical" evidence="6">
    <location>
        <begin position="345"/>
        <end position="368"/>
    </location>
</feature>
<dbReference type="AlphaFoldDB" id="A0A1G8XHT8"/>
<evidence type="ECO:0000256" key="5">
    <source>
        <dbReference type="ARBA" id="ARBA00023136"/>
    </source>
</evidence>
<evidence type="ECO:0000313" key="8">
    <source>
        <dbReference type="EMBL" id="SDJ89834.1"/>
    </source>
</evidence>
<feature type="transmembrane region" description="Helical" evidence="6">
    <location>
        <begin position="290"/>
        <end position="314"/>
    </location>
</feature>
<feature type="transmembrane region" description="Helical" evidence="6">
    <location>
        <begin position="410"/>
        <end position="430"/>
    </location>
</feature>
<dbReference type="CDD" id="cd17365">
    <property type="entry name" value="MFS_PcaK_like"/>
    <property type="match status" value="1"/>
</dbReference>
<evidence type="ECO:0000256" key="2">
    <source>
        <dbReference type="ARBA" id="ARBA00022448"/>
    </source>
</evidence>
<feature type="transmembrane region" description="Helical" evidence="6">
    <location>
        <begin position="21"/>
        <end position="44"/>
    </location>
</feature>
<dbReference type="PROSITE" id="PS50850">
    <property type="entry name" value="MFS"/>
    <property type="match status" value="1"/>
</dbReference>
<dbReference type="InterPro" id="IPR036259">
    <property type="entry name" value="MFS_trans_sf"/>
</dbReference>
<feature type="transmembrane region" description="Helical" evidence="6">
    <location>
        <begin position="56"/>
        <end position="76"/>
    </location>
</feature>
<accession>A0A1G8XHT8</accession>
<proteinExistence type="predicted"/>
<dbReference type="PANTHER" id="PTHR23508">
    <property type="entry name" value="CARBOXYLIC ACID TRANSPORTER PROTEIN HOMOLOG"/>
    <property type="match status" value="1"/>
</dbReference>
<dbReference type="GO" id="GO:0005886">
    <property type="term" value="C:plasma membrane"/>
    <property type="evidence" value="ECO:0007669"/>
    <property type="project" value="UniProtKB-SubCell"/>
</dbReference>
<evidence type="ECO:0000313" key="9">
    <source>
        <dbReference type="Proteomes" id="UP000242700"/>
    </source>
</evidence>
<feature type="transmembrane region" description="Helical" evidence="6">
    <location>
        <begin position="174"/>
        <end position="192"/>
    </location>
</feature>
<evidence type="ECO:0000259" key="7">
    <source>
        <dbReference type="PROSITE" id="PS50850"/>
    </source>
</evidence>
<keyword evidence="3 6" id="KW-0812">Transmembrane</keyword>
<dbReference type="Proteomes" id="UP000242700">
    <property type="component" value="Unassembled WGS sequence"/>
</dbReference>
<feature type="transmembrane region" description="Helical" evidence="6">
    <location>
        <begin position="88"/>
        <end position="107"/>
    </location>
</feature>
<feature type="transmembrane region" description="Helical" evidence="6">
    <location>
        <begin position="380"/>
        <end position="404"/>
    </location>
</feature>
<evidence type="ECO:0000256" key="3">
    <source>
        <dbReference type="ARBA" id="ARBA00022692"/>
    </source>
</evidence>
<feature type="domain" description="Major facilitator superfamily (MFS) profile" evidence="7">
    <location>
        <begin position="22"/>
        <end position="435"/>
    </location>
</feature>
<dbReference type="RefSeq" id="WP_092595846.1">
    <property type="nucleotide sequence ID" value="NZ_FNFI01000003.1"/>
</dbReference>
<dbReference type="SUPFAM" id="SSF103473">
    <property type="entry name" value="MFS general substrate transporter"/>
    <property type="match status" value="1"/>
</dbReference>
<dbReference type="PANTHER" id="PTHR23508:SF10">
    <property type="entry name" value="CARBOXYLIC ACID TRANSPORTER PROTEIN HOMOLOG"/>
    <property type="match status" value="1"/>
</dbReference>
<keyword evidence="2" id="KW-0813">Transport</keyword>
<organism evidence="8 9">
    <name type="scientific">Jeotgalicoccus aerolatus</name>
    <dbReference type="NCBI Taxonomy" id="709510"/>
    <lineage>
        <taxon>Bacteria</taxon>
        <taxon>Bacillati</taxon>
        <taxon>Bacillota</taxon>
        <taxon>Bacilli</taxon>
        <taxon>Bacillales</taxon>
        <taxon>Staphylococcaceae</taxon>
        <taxon>Jeotgalicoccus</taxon>
    </lineage>
</organism>
<feature type="transmembrane region" description="Helical" evidence="6">
    <location>
        <begin position="147"/>
        <end position="168"/>
    </location>
</feature>
<evidence type="ECO:0000256" key="6">
    <source>
        <dbReference type="SAM" id="Phobius"/>
    </source>
</evidence>
<comment type="subcellular location">
    <subcellularLocation>
        <location evidence="1">Cell membrane</location>
        <topology evidence="1">Multi-pass membrane protein</topology>
    </subcellularLocation>
</comment>
<feature type="transmembrane region" description="Helical" evidence="6">
    <location>
        <begin position="321"/>
        <end position="339"/>
    </location>
</feature>
<dbReference type="EMBL" id="FNFI01000003">
    <property type="protein sequence ID" value="SDJ89834.1"/>
    <property type="molecule type" value="Genomic_DNA"/>
</dbReference>
<name>A0A1G8XHT8_9STAP</name>
<feature type="transmembrane region" description="Helical" evidence="6">
    <location>
        <begin position="113"/>
        <end position="135"/>
    </location>
</feature>
<dbReference type="InterPro" id="IPR011701">
    <property type="entry name" value="MFS"/>
</dbReference>
<evidence type="ECO:0000256" key="1">
    <source>
        <dbReference type="ARBA" id="ARBA00004651"/>
    </source>
</evidence>
<dbReference type="Pfam" id="PF07690">
    <property type="entry name" value="MFS_1"/>
    <property type="match status" value="1"/>
</dbReference>
<dbReference type="InterPro" id="IPR020846">
    <property type="entry name" value="MFS_dom"/>
</dbReference>
<dbReference type="OrthoDB" id="9787026at2"/>
<reference evidence="9" key="1">
    <citation type="submission" date="2016-10" db="EMBL/GenBank/DDBJ databases">
        <authorList>
            <person name="Varghese N."/>
            <person name="Submissions S."/>
        </authorList>
    </citation>
    <scope>NUCLEOTIDE SEQUENCE [LARGE SCALE GENOMIC DNA]</scope>
    <source>
        <strain evidence="9">CGMCC 1.8911</strain>
    </source>
</reference>
<dbReference type="STRING" id="586411.SAMN05216187_103162"/>
<protein>
    <submittedName>
        <fullName evidence="8">MFS transporter, AAHS family, benzoate transport protein</fullName>
    </submittedName>
</protein>
<dbReference type="Gene3D" id="1.20.1250.20">
    <property type="entry name" value="MFS general substrate transporter like domains"/>
    <property type="match status" value="1"/>
</dbReference>
<feature type="transmembrane region" description="Helical" evidence="6">
    <location>
        <begin position="258"/>
        <end position="278"/>
    </location>
</feature>
<evidence type="ECO:0000256" key="4">
    <source>
        <dbReference type="ARBA" id="ARBA00022989"/>
    </source>
</evidence>